<dbReference type="RefSeq" id="WP_379818971.1">
    <property type="nucleotide sequence ID" value="NZ_JBHUDH010000231.1"/>
</dbReference>
<organism evidence="1 2">
    <name type="scientific">Halolamina salina</name>
    <dbReference type="NCBI Taxonomy" id="1220023"/>
    <lineage>
        <taxon>Archaea</taxon>
        <taxon>Methanobacteriati</taxon>
        <taxon>Methanobacteriota</taxon>
        <taxon>Stenosarchaea group</taxon>
        <taxon>Halobacteria</taxon>
        <taxon>Halobacteriales</taxon>
        <taxon>Haloferacaceae</taxon>
    </lineage>
</organism>
<keyword evidence="2" id="KW-1185">Reference proteome</keyword>
<accession>A0ABD6BB36</accession>
<dbReference type="PROSITE" id="PS00414">
    <property type="entry name" value="PROFILIN"/>
    <property type="match status" value="1"/>
</dbReference>
<feature type="non-terminal residue" evidence="1">
    <location>
        <position position="127"/>
    </location>
</feature>
<name>A0ABD6BB36_9EURY</name>
<dbReference type="EMBL" id="JBHUDH010000231">
    <property type="protein sequence ID" value="MFD1527589.1"/>
    <property type="molecule type" value="Genomic_DNA"/>
</dbReference>
<sequence length="127" mass="13408">MSWQLYFDRAKRSTSPVAVDKQLVGPIPPGFEARGLTIDGLWGVYERRQGLDQIQITELPAQYRVSVSNPVVSGNQLSQPTSQSNQNGNALKGLAALGLGVLGAAAIGKAIGGSQNSTAPDPKQAHR</sequence>
<proteinExistence type="predicted"/>
<evidence type="ECO:0000313" key="2">
    <source>
        <dbReference type="Proteomes" id="UP001597111"/>
    </source>
</evidence>
<comment type="caution">
    <text evidence="1">The sequence shown here is derived from an EMBL/GenBank/DDBJ whole genome shotgun (WGS) entry which is preliminary data.</text>
</comment>
<gene>
    <name evidence="1" type="ORF">ACFR9S_14995</name>
</gene>
<protein>
    <submittedName>
        <fullName evidence="1">Uncharacterized protein</fullName>
    </submittedName>
</protein>
<evidence type="ECO:0000313" key="1">
    <source>
        <dbReference type="EMBL" id="MFD1527589.1"/>
    </source>
</evidence>
<dbReference type="InterPro" id="IPR027310">
    <property type="entry name" value="Profilin_CS"/>
</dbReference>
<dbReference type="Proteomes" id="UP001597111">
    <property type="component" value="Unassembled WGS sequence"/>
</dbReference>
<reference evidence="1 2" key="1">
    <citation type="journal article" date="2019" name="Int. J. Syst. Evol. Microbiol.">
        <title>The Global Catalogue of Microorganisms (GCM) 10K type strain sequencing project: providing services to taxonomists for standard genome sequencing and annotation.</title>
        <authorList>
            <consortium name="The Broad Institute Genomics Platform"/>
            <consortium name="The Broad Institute Genome Sequencing Center for Infectious Disease"/>
            <person name="Wu L."/>
            <person name="Ma J."/>
        </authorList>
    </citation>
    <scope>NUCLEOTIDE SEQUENCE [LARGE SCALE GENOMIC DNA]</scope>
    <source>
        <strain evidence="1 2">CGMCC 1.12285</strain>
    </source>
</reference>
<dbReference type="AlphaFoldDB" id="A0ABD6BB36"/>